<feature type="region of interest" description="Disordered" evidence="1">
    <location>
        <begin position="249"/>
        <end position="319"/>
    </location>
</feature>
<dbReference type="VEuPathDB" id="TriTrypDB:LdBPK_360830.1"/>
<dbReference type="Proteomes" id="UP000274082">
    <property type="component" value="Chromosome 36"/>
</dbReference>
<dbReference type="AlphaFoldDB" id="A0A3Q8IFT7"/>
<sequence>MATDLDSFSTYIDHLILLLAARFHAPLDVSVEELLPSSLNLSAEAQCPWELVACSVQQALRTPQTAQERLLMRHLDVHHFSASVCRERARYMQWKLQECRRRRGEKQQLVQSAAVPSAARTNTSSTAAANAIAAGQPCDVTCTSLHNDACSLYKLVRQSLPCTLGGTESDDDDNEDAQAPTASVKSVAFASEPSAFERVHEVFMRTPSEQERDELVARARDEFLSQVQALQSAYYDKYHRWMDVPASVLDPPPASRKQPASTDAAAAAFESAAPQHGSESERAALLGALGAAAPPPPRPRTQANYTNTSGAADRTEKPHTLASMLRQVQLRRPLRPSAVPDDVLESMYRARAESEGAPKNLCISSGLRSSPPAASTSATPSFAVGSADTITAEAVAVASSSSQPSSSVAAVRKDTVPPASRRGRWQIVEYDDDDDGEG</sequence>
<feature type="compositionally biased region" description="Low complexity" evidence="1">
    <location>
        <begin position="395"/>
        <end position="410"/>
    </location>
</feature>
<organism evidence="2 3">
    <name type="scientific">Leishmania donovani</name>
    <dbReference type="NCBI Taxonomy" id="5661"/>
    <lineage>
        <taxon>Eukaryota</taxon>
        <taxon>Discoba</taxon>
        <taxon>Euglenozoa</taxon>
        <taxon>Kinetoplastea</taxon>
        <taxon>Metakinetoplastina</taxon>
        <taxon>Trypanosomatida</taxon>
        <taxon>Trypanosomatidae</taxon>
        <taxon>Leishmaniinae</taxon>
        <taxon>Leishmania</taxon>
    </lineage>
</organism>
<dbReference type="VEuPathDB" id="TriTrypDB:LdCL_360013200"/>
<protein>
    <submittedName>
        <fullName evidence="2">Uncharacterized protein</fullName>
    </submittedName>
</protein>
<reference evidence="2 3" key="1">
    <citation type="journal article" date="2018" name="Sci. Rep.">
        <title>A complete Leishmania donovani reference genome identifies novel genetic variations associated with virulence.</title>
        <authorList>
            <person name="Lypaczewski P."/>
            <person name="Hoshizaki J."/>
            <person name="Zhang W.-W."/>
            <person name="McCall L.-I."/>
            <person name="Torcivia-Rodriguez J."/>
            <person name="Simonyan V."/>
            <person name="Kaur A."/>
            <person name="Dewar K."/>
            <person name="Matlashewski G."/>
        </authorList>
    </citation>
    <scope>NUCLEOTIDE SEQUENCE [LARGE SCALE GENOMIC DNA]</scope>
    <source>
        <strain evidence="2 3">LdCL</strain>
    </source>
</reference>
<feature type="region of interest" description="Disordered" evidence="1">
    <location>
        <begin position="354"/>
        <end position="381"/>
    </location>
</feature>
<accession>A0A3Q8IFT7</accession>
<evidence type="ECO:0000256" key="1">
    <source>
        <dbReference type="SAM" id="MobiDB-lite"/>
    </source>
</evidence>
<keyword evidence="3" id="KW-1185">Reference proteome</keyword>
<dbReference type="EMBL" id="CP029535">
    <property type="protein sequence ID" value="AYU83426.1"/>
    <property type="molecule type" value="Genomic_DNA"/>
</dbReference>
<feature type="compositionally biased region" description="Polar residues" evidence="1">
    <location>
        <begin position="301"/>
        <end position="310"/>
    </location>
</feature>
<evidence type="ECO:0000313" key="2">
    <source>
        <dbReference type="EMBL" id="AYU83426.1"/>
    </source>
</evidence>
<evidence type="ECO:0000313" key="3">
    <source>
        <dbReference type="Proteomes" id="UP000274082"/>
    </source>
</evidence>
<feature type="compositionally biased region" description="Low complexity" evidence="1">
    <location>
        <begin position="260"/>
        <end position="273"/>
    </location>
</feature>
<proteinExistence type="predicted"/>
<dbReference type="OrthoDB" id="273785at2759"/>
<feature type="compositionally biased region" description="Low complexity" evidence="1">
    <location>
        <begin position="369"/>
        <end position="381"/>
    </location>
</feature>
<feature type="region of interest" description="Disordered" evidence="1">
    <location>
        <begin position="166"/>
        <end position="186"/>
    </location>
</feature>
<feature type="region of interest" description="Disordered" evidence="1">
    <location>
        <begin position="395"/>
        <end position="438"/>
    </location>
</feature>
<feature type="compositionally biased region" description="Acidic residues" evidence="1">
    <location>
        <begin position="429"/>
        <end position="438"/>
    </location>
</feature>
<name>A0A3Q8IFT7_LEIDO</name>
<feature type="compositionally biased region" description="Low complexity" evidence="1">
    <location>
        <begin position="283"/>
        <end position="292"/>
    </location>
</feature>
<gene>
    <name evidence="2" type="ORF">LdCL_360013200</name>
</gene>
<dbReference type="VEuPathDB" id="TriTrypDB:LDHU3_36.1080"/>